<dbReference type="GO" id="GO:0048034">
    <property type="term" value="P:heme O biosynthetic process"/>
    <property type="evidence" value="ECO:0007669"/>
    <property type="project" value="UniProtKB-UniRule"/>
</dbReference>
<dbReference type="InterPro" id="IPR044878">
    <property type="entry name" value="UbiA_sf"/>
</dbReference>
<feature type="transmembrane region" description="Helical" evidence="14">
    <location>
        <begin position="250"/>
        <end position="270"/>
    </location>
</feature>
<protein>
    <recommendedName>
        <fullName evidence="11 14">Protoheme IX farnesyltransferase</fullName>
        <ecNumber evidence="3 14">2.5.1.141</ecNumber>
    </recommendedName>
    <alternativeName>
        <fullName evidence="12 14">Heme B farnesyltransferase</fullName>
    </alternativeName>
    <alternativeName>
        <fullName evidence="10 14">Heme O synthase</fullName>
    </alternativeName>
</protein>
<evidence type="ECO:0000256" key="12">
    <source>
        <dbReference type="ARBA" id="ARBA00042475"/>
    </source>
</evidence>
<dbReference type="GO" id="GO:0008495">
    <property type="term" value="F:protoheme IX farnesyltransferase activity"/>
    <property type="evidence" value="ECO:0007669"/>
    <property type="project" value="UniProtKB-UniRule"/>
</dbReference>
<keyword evidence="5 14" id="KW-0808">Transferase</keyword>
<dbReference type="NCBIfam" id="TIGR01473">
    <property type="entry name" value="cyoE_ctaB"/>
    <property type="match status" value="1"/>
</dbReference>
<evidence type="ECO:0000256" key="11">
    <source>
        <dbReference type="ARBA" id="ARBA00040810"/>
    </source>
</evidence>
<dbReference type="EC" id="2.5.1.141" evidence="3 14"/>
<dbReference type="Proteomes" id="UP000006931">
    <property type="component" value="Chromosome"/>
</dbReference>
<evidence type="ECO:0000256" key="3">
    <source>
        <dbReference type="ARBA" id="ARBA00012292"/>
    </source>
</evidence>
<feature type="transmembrane region" description="Helical" evidence="14">
    <location>
        <begin position="55"/>
        <end position="78"/>
    </location>
</feature>
<evidence type="ECO:0000313" key="16">
    <source>
        <dbReference type="Proteomes" id="UP000006931"/>
    </source>
</evidence>
<reference evidence="15 16" key="1">
    <citation type="journal article" date="2010" name="Genome Res.">
        <title>Genomic, proteomic, and transcriptomic analysis of virulent and avirulent Rickettsia prowazekii reveals its adaptive mutation capabilities.</title>
        <authorList>
            <person name="Bechah Y."/>
            <person name="El Karkouri K."/>
            <person name="Mediannikov O."/>
            <person name="Leroy Q."/>
            <person name="Pelletier N."/>
            <person name="Robert C."/>
            <person name="Medigue C."/>
            <person name="Mege J.L."/>
            <person name="Raoult D."/>
        </authorList>
    </citation>
    <scope>NUCLEOTIDE SEQUENCE [LARGE SCALE GENOMIC DNA]</scope>
    <source>
        <strain evidence="15 16">Rp22</strain>
    </source>
</reference>
<comment type="pathway">
    <text evidence="2 14">Porphyrin-containing compound metabolism; heme O biosynthesis; heme O from protoheme: step 1/1.</text>
</comment>
<feature type="transmembrane region" description="Helical" evidence="14">
    <location>
        <begin position="182"/>
        <end position="206"/>
    </location>
</feature>
<evidence type="ECO:0000256" key="7">
    <source>
        <dbReference type="ARBA" id="ARBA00022989"/>
    </source>
</evidence>
<feature type="transmembrane region" description="Helical" evidence="14">
    <location>
        <begin position="127"/>
        <end position="146"/>
    </location>
</feature>
<dbReference type="AlphaFoldDB" id="D5AWT0"/>
<comment type="subcellular location">
    <subcellularLocation>
        <location evidence="14">Cell inner membrane</location>
        <topology evidence="14">Multi-pass membrane protein</topology>
    </subcellularLocation>
    <subcellularLocation>
        <location evidence="1">Cell membrane</location>
        <topology evidence="1">Multi-pass membrane protein</topology>
    </subcellularLocation>
</comment>
<comment type="catalytic activity">
    <reaction evidence="13 14">
        <text>heme b + (2E,6E)-farnesyl diphosphate + H2O = Fe(II)-heme o + diphosphate</text>
        <dbReference type="Rhea" id="RHEA:28070"/>
        <dbReference type="ChEBI" id="CHEBI:15377"/>
        <dbReference type="ChEBI" id="CHEBI:33019"/>
        <dbReference type="ChEBI" id="CHEBI:60344"/>
        <dbReference type="ChEBI" id="CHEBI:60530"/>
        <dbReference type="ChEBI" id="CHEBI:175763"/>
        <dbReference type="EC" id="2.5.1.141"/>
    </reaction>
</comment>
<dbReference type="HAMAP" id="MF_00154">
    <property type="entry name" value="CyoE_CtaB"/>
    <property type="match status" value="1"/>
</dbReference>
<accession>D5AWT0</accession>
<evidence type="ECO:0000256" key="2">
    <source>
        <dbReference type="ARBA" id="ARBA00004919"/>
    </source>
</evidence>
<feature type="transmembrane region" description="Helical" evidence="14">
    <location>
        <begin position="153"/>
        <end position="176"/>
    </location>
</feature>
<gene>
    <name evidence="15" type="primary">cyoB</name>
    <name evidence="14 15" type="synonym">ctaB</name>
    <name evidence="15" type="ordered locus">rpr22_CDS339</name>
</gene>
<feature type="transmembrane region" description="Helical" evidence="14">
    <location>
        <begin position="227"/>
        <end position="244"/>
    </location>
</feature>
<keyword evidence="7 14" id="KW-1133">Transmembrane helix</keyword>
<evidence type="ECO:0000256" key="10">
    <source>
        <dbReference type="ARBA" id="ARBA00030253"/>
    </source>
</evidence>
<dbReference type="UniPathway" id="UPA00834">
    <property type="reaction ID" value="UER00712"/>
</dbReference>
<dbReference type="Gene3D" id="1.10.357.140">
    <property type="entry name" value="UbiA prenyltransferase"/>
    <property type="match status" value="1"/>
</dbReference>
<comment type="function">
    <text evidence="14">Converts heme B (protoheme IX) to heme O by substitution of the vinyl group on carbon 2 of heme B porphyrin ring with a hydroxyethyl farnesyl side group.</text>
</comment>
<keyword evidence="9 14" id="KW-0472">Membrane</keyword>
<dbReference type="CDD" id="cd13957">
    <property type="entry name" value="PT_UbiA_Cox10"/>
    <property type="match status" value="1"/>
</dbReference>
<dbReference type="InterPro" id="IPR006369">
    <property type="entry name" value="Protohaem_IX_farnesylTrfase"/>
</dbReference>
<dbReference type="KEGG" id="rpq:rpr22_CDS339"/>
<evidence type="ECO:0000256" key="4">
    <source>
        <dbReference type="ARBA" id="ARBA00022475"/>
    </source>
</evidence>
<dbReference type="InterPro" id="IPR030470">
    <property type="entry name" value="UbiA_prenylTrfase_CS"/>
</dbReference>
<keyword evidence="6 14" id="KW-0812">Transmembrane</keyword>
<dbReference type="EMBL" id="CP001584">
    <property type="protein sequence ID" value="ADE29869.1"/>
    <property type="molecule type" value="Genomic_DNA"/>
</dbReference>
<evidence type="ECO:0000256" key="5">
    <source>
        <dbReference type="ARBA" id="ARBA00022679"/>
    </source>
</evidence>
<dbReference type="PANTHER" id="PTHR43448">
    <property type="entry name" value="PROTOHEME IX FARNESYLTRANSFERASE, MITOCHONDRIAL"/>
    <property type="match status" value="1"/>
</dbReference>
<dbReference type="PATRIC" id="fig|449216.3.peg.353"/>
<keyword evidence="8 14" id="KW-0350">Heme biosynthesis</keyword>
<evidence type="ECO:0000256" key="9">
    <source>
        <dbReference type="ARBA" id="ARBA00023136"/>
    </source>
</evidence>
<dbReference type="PROSITE" id="PS00943">
    <property type="entry name" value="UBIA"/>
    <property type="match status" value="1"/>
</dbReference>
<comment type="similarity">
    <text evidence="14">Belongs to the UbiA prenyltransferase family. Protoheme IX farnesyltransferase subfamily.</text>
</comment>
<feature type="transmembrane region" description="Helical" evidence="14">
    <location>
        <begin position="282"/>
        <end position="303"/>
    </location>
</feature>
<dbReference type="InterPro" id="IPR000537">
    <property type="entry name" value="UbiA_prenyltransferase"/>
</dbReference>
<evidence type="ECO:0000256" key="8">
    <source>
        <dbReference type="ARBA" id="ARBA00023133"/>
    </source>
</evidence>
<evidence type="ECO:0000256" key="1">
    <source>
        <dbReference type="ARBA" id="ARBA00004651"/>
    </source>
</evidence>
<sequence length="312" mass="35355">MHMSSLVTQINFNKINNSQSTVKDYILLMKPRVMSLVIFTGFVGMWLAPDSIHPLIAGIAVICIALGAGSAGAMNMWYDRDIDILMKRTQNRPIVRGVIEPDEALSFGLITGFFAVFFMALCVNILASFLLLFTIFYYICIYTIWLKRRSIQNIVIGGVSGALPPVIGHAAVSNTISLESIILFLIIFIWTPPHSWAIALFCNDDYKHCKIPMMPVVKGTLYTKKQILIYSIILFIVSLMPFFIGMNNDIYLIIVCIIGLVFLYYAFSLFYDTPDNKQAKRFFTYSIFYLCFIFILLSSTSTIHSLRDIIFG</sequence>
<dbReference type="HOGENOM" id="CLU_029631_0_2_5"/>
<evidence type="ECO:0000256" key="13">
    <source>
        <dbReference type="ARBA" id="ARBA00047690"/>
    </source>
</evidence>
<feature type="transmembrane region" description="Helical" evidence="14">
    <location>
        <begin position="104"/>
        <end position="121"/>
    </location>
</feature>
<feature type="transmembrane region" description="Helical" evidence="14">
    <location>
        <begin position="33"/>
        <end position="49"/>
    </location>
</feature>
<proteinExistence type="inferred from homology"/>
<evidence type="ECO:0000256" key="14">
    <source>
        <dbReference type="HAMAP-Rule" id="MF_00154"/>
    </source>
</evidence>
<keyword evidence="14" id="KW-0997">Cell inner membrane</keyword>
<organism evidence="15 16">
    <name type="scientific">Rickettsia prowazekii (strain Rp22)</name>
    <dbReference type="NCBI Taxonomy" id="449216"/>
    <lineage>
        <taxon>Bacteria</taxon>
        <taxon>Pseudomonadati</taxon>
        <taxon>Pseudomonadota</taxon>
        <taxon>Alphaproteobacteria</taxon>
        <taxon>Rickettsiales</taxon>
        <taxon>Rickettsiaceae</taxon>
        <taxon>Rickettsieae</taxon>
        <taxon>Rickettsia</taxon>
        <taxon>typhus group</taxon>
    </lineage>
</organism>
<dbReference type="PANTHER" id="PTHR43448:SF7">
    <property type="entry name" value="4-HYDROXYBENZOATE SOLANESYLTRANSFERASE"/>
    <property type="match status" value="1"/>
</dbReference>
<evidence type="ECO:0000313" key="15">
    <source>
        <dbReference type="EMBL" id="ADE29869.1"/>
    </source>
</evidence>
<dbReference type="Pfam" id="PF01040">
    <property type="entry name" value="UbiA"/>
    <property type="match status" value="1"/>
</dbReference>
<keyword evidence="4 14" id="KW-1003">Cell membrane</keyword>
<name>D5AWT0_RICPP</name>
<evidence type="ECO:0000256" key="6">
    <source>
        <dbReference type="ARBA" id="ARBA00022692"/>
    </source>
</evidence>
<comment type="miscellaneous">
    <text evidence="14">Carbon 2 of the heme B porphyrin ring is defined according to the Fischer nomenclature.</text>
</comment>
<dbReference type="GO" id="GO:0005886">
    <property type="term" value="C:plasma membrane"/>
    <property type="evidence" value="ECO:0007669"/>
    <property type="project" value="UniProtKB-SubCell"/>
</dbReference>
<dbReference type="NCBIfam" id="NF003349">
    <property type="entry name" value="PRK04375.1-2"/>
    <property type="match status" value="1"/>
</dbReference>